<evidence type="ECO:0000313" key="1">
    <source>
        <dbReference type="EMBL" id="CAB5194801.1"/>
    </source>
</evidence>
<proteinExistence type="predicted"/>
<organism evidence="1">
    <name type="scientific">uncultured Caudovirales phage</name>
    <dbReference type="NCBI Taxonomy" id="2100421"/>
    <lineage>
        <taxon>Viruses</taxon>
        <taxon>Duplodnaviria</taxon>
        <taxon>Heunggongvirae</taxon>
        <taxon>Uroviricota</taxon>
        <taxon>Caudoviricetes</taxon>
        <taxon>Peduoviridae</taxon>
        <taxon>Maltschvirus</taxon>
        <taxon>Maltschvirus maltsch</taxon>
    </lineage>
</organism>
<reference evidence="1" key="1">
    <citation type="submission" date="2020-05" db="EMBL/GenBank/DDBJ databases">
        <authorList>
            <person name="Chiriac C."/>
            <person name="Salcher M."/>
            <person name="Ghai R."/>
            <person name="Kavagutti S V."/>
        </authorList>
    </citation>
    <scope>NUCLEOTIDE SEQUENCE</scope>
</reference>
<dbReference type="EMBL" id="LR798214">
    <property type="protein sequence ID" value="CAB5194801.1"/>
    <property type="molecule type" value="Genomic_DNA"/>
</dbReference>
<name>A0A6J7WFG0_9CAUD</name>
<protein>
    <submittedName>
        <fullName evidence="1">Uncharacterized protein</fullName>
    </submittedName>
</protein>
<sequence length="50" mass="5941">MNDDTPPVWDDPDMEAKRQQALRLLRTKWLLHLANAPEKGHYNDWGLRRA</sequence>
<gene>
    <name evidence="1" type="ORF">UFOVP171_28</name>
</gene>
<accession>A0A6J7WFG0</accession>